<dbReference type="InterPro" id="IPR050288">
    <property type="entry name" value="Cellulose_deg_GH3"/>
</dbReference>
<dbReference type="RefSeq" id="WP_111731583.1">
    <property type="nucleotide sequence ID" value="NZ_JAFBBL010000001.1"/>
</dbReference>
<evidence type="ECO:0000256" key="1">
    <source>
        <dbReference type="ARBA" id="ARBA00005336"/>
    </source>
</evidence>
<gene>
    <name evidence="3" type="primary">bglB</name>
    <name evidence="3" type="ORF">NCTC10994_01335</name>
</gene>
<keyword evidence="2 3" id="KW-0378">Hydrolase</keyword>
<dbReference type="InterPro" id="IPR001764">
    <property type="entry name" value="Glyco_hydro_3_N"/>
</dbReference>
<dbReference type="Gene3D" id="3.20.20.300">
    <property type="entry name" value="Glycoside hydrolase, family 3, N-terminal domain"/>
    <property type="match status" value="1"/>
</dbReference>
<name>A0A2X4UAW2_9NOCA</name>
<dbReference type="GO" id="GO:0008422">
    <property type="term" value="F:beta-glucosidase activity"/>
    <property type="evidence" value="ECO:0007669"/>
    <property type="project" value="UniProtKB-EC"/>
</dbReference>
<evidence type="ECO:0000313" key="4">
    <source>
        <dbReference type="Proteomes" id="UP000249091"/>
    </source>
</evidence>
<proteinExistence type="inferred from homology"/>
<keyword evidence="3" id="KW-0326">Glycosidase</keyword>
<comment type="similarity">
    <text evidence="1">Belongs to the glycosyl hydrolase 3 family.</text>
</comment>
<evidence type="ECO:0000313" key="3">
    <source>
        <dbReference type="EMBL" id="SQI29950.1"/>
    </source>
</evidence>
<dbReference type="PANTHER" id="PTHR42715:SF10">
    <property type="entry name" value="BETA-GLUCOSIDASE"/>
    <property type="match status" value="1"/>
</dbReference>
<dbReference type="PANTHER" id="PTHR42715">
    <property type="entry name" value="BETA-GLUCOSIDASE"/>
    <property type="match status" value="1"/>
</dbReference>
<sequence>MTEEAPNRHPARSVAGATLEANAGSTSGLNSWFTKPITRLGIPSIMLTGGPHGVRKQYEGGDHLGVTDSIPTTCFPPVVALGCSFDAPLLERIGRALGSEARAEQVGVLLGPGINIKRSPPSHGKRRQRASCCCRTTASCRRHSDCGVDADRAGSQLR</sequence>
<reference evidence="3 4" key="1">
    <citation type="submission" date="2018-06" db="EMBL/GenBank/DDBJ databases">
        <authorList>
            <consortium name="Pathogen Informatics"/>
            <person name="Doyle S."/>
        </authorList>
    </citation>
    <scope>NUCLEOTIDE SEQUENCE [LARGE SCALE GENOMIC DNA]</scope>
    <source>
        <strain evidence="3 4">NCTC10994</strain>
    </source>
</reference>
<organism evidence="3 4">
    <name type="scientific">Rhodococcus coprophilus</name>
    <dbReference type="NCBI Taxonomy" id="38310"/>
    <lineage>
        <taxon>Bacteria</taxon>
        <taxon>Bacillati</taxon>
        <taxon>Actinomycetota</taxon>
        <taxon>Actinomycetes</taxon>
        <taxon>Mycobacteriales</taxon>
        <taxon>Nocardiaceae</taxon>
        <taxon>Rhodococcus</taxon>
    </lineage>
</organism>
<protein>
    <submittedName>
        <fullName evidence="3">Beta-glucosidase</fullName>
        <ecNumber evidence="3">3.2.1.21</ecNumber>
    </submittedName>
</protein>
<dbReference type="EMBL" id="LS483468">
    <property type="protein sequence ID" value="SQI29950.1"/>
    <property type="molecule type" value="Genomic_DNA"/>
</dbReference>
<dbReference type="PRINTS" id="PR00133">
    <property type="entry name" value="GLHYDRLASE3"/>
</dbReference>
<dbReference type="AlphaFoldDB" id="A0A2X4UAW2"/>
<evidence type="ECO:0000256" key="2">
    <source>
        <dbReference type="ARBA" id="ARBA00022801"/>
    </source>
</evidence>
<dbReference type="Proteomes" id="UP000249091">
    <property type="component" value="Chromosome 1"/>
</dbReference>
<accession>A0A2X4UAW2</accession>
<dbReference type="InterPro" id="IPR017853">
    <property type="entry name" value="GH"/>
</dbReference>
<dbReference type="KEGG" id="rcr:NCTC10994_01335"/>
<dbReference type="SUPFAM" id="SSF51445">
    <property type="entry name" value="(Trans)glycosidases"/>
    <property type="match status" value="1"/>
</dbReference>
<dbReference type="GO" id="GO:0005975">
    <property type="term" value="P:carbohydrate metabolic process"/>
    <property type="evidence" value="ECO:0007669"/>
    <property type="project" value="InterPro"/>
</dbReference>
<dbReference type="STRING" id="1219011.GCA_001895045_02061"/>
<dbReference type="EC" id="3.2.1.21" evidence="3"/>
<dbReference type="InterPro" id="IPR036962">
    <property type="entry name" value="Glyco_hydro_3_N_sf"/>
</dbReference>
<keyword evidence="4" id="KW-1185">Reference proteome</keyword>